<dbReference type="Pfam" id="PF04244">
    <property type="entry name" value="DPRP"/>
    <property type="match status" value="1"/>
</dbReference>
<protein>
    <submittedName>
        <fullName evidence="1">Cryptochrome/photolyase family protein</fullName>
    </submittedName>
</protein>
<evidence type="ECO:0000313" key="2">
    <source>
        <dbReference type="Proteomes" id="UP000054370"/>
    </source>
</evidence>
<accession>A0ABX4X547</accession>
<proteinExistence type="predicted"/>
<dbReference type="InterPro" id="IPR036134">
    <property type="entry name" value="Crypto/Photolyase_FAD-like_sf"/>
</dbReference>
<dbReference type="Gene3D" id="1.10.579.10">
    <property type="entry name" value="DNA Cyclobutane Dipyrimidine Photolyase, subunit A, domain 3"/>
    <property type="match status" value="1"/>
</dbReference>
<sequence>MQQQIVYNSKNTREKKMTFTRLRLILGDQLNAQHSWFDQVSDDTLYLIIELKQETDYVRHHVQKVCAFFAAMAHFSVTLQQQGHLVRYIDLDESCQRATLTDWITALCQQHQITHFDYQRPDEYRLLQQLHNLSIPGTTITCVDSEHFILPFDEIEARFSQAKPPLMEHFYRQMRKQHNVLLDDQQKPLGGKWNYDADNRNKLSDKDRDALPTPLMFANPVDTILQRLERHQVHCIGEAQTPLLWPINRLQALTLLAHFCQICLPYFGRFQDAMIHQHTASWSLYHSRLSFALNSKLISPTEVINTAISAYRHNQDGISLAQIEGFVRQILGWREYVRGIYWSQMPHYAALNALQAKRTLPSYFWTGETNMACMRAAISQSLTFAYAHHIQRLMVTGNFALLAGCDPDEVEQWYLGIYIDAIEWVEMPNTRGMALHADGGIVGTKPYAASGAYINKMSDYCKQCHYHVKQRSGQDACPMNSLYWHFIDRHQNRFSRNPRMALMVKNWQNQADDEKARILATASAYLERLDSL</sequence>
<evidence type="ECO:0000313" key="1">
    <source>
        <dbReference type="EMBL" id="PNM78290.1"/>
    </source>
</evidence>
<reference evidence="1" key="1">
    <citation type="submission" date="2017-12" db="EMBL/GenBank/DDBJ databases">
        <title>FDA dAtabase for Regulatory Grade micrObial Sequences (FDA-ARGOS): Supporting development and validation of Infectious Disease Dx tests.</title>
        <authorList>
            <person name="Hoffmann M."/>
            <person name="Allard M."/>
            <person name="Evans P."/>
            <person name="Brown E."/>
            <person name="Tallon L.J."/>
            <person name="Sadzewicz L."/>
            <person name="Sengamalay N."/>
            <person name="Ott S."/>
            <person name="Godinez A."/>
            <person name="Nagaraj S."/>
            <person name="Vavikolanu K."/>
            <person name="Aluvathingal J."/>
            <person name="Nadendla S."/>
            <person name="Hobson J."/>
            <person name="Sichtig H."/>
        </authorList>
    </citation>
    <scope>NUCLEOTIDE SEQUENCE [LARGE SCALE GENOMIC DNA]</scope>
    <source>
        <strain evidence="1">FDAARGOS_118</strain>
    </source>
</reference>
<dbReference type="PANTHER" id="PTHR38657:SF1">
    <property type="entry name" value="SLR1343 PROTEIN"/>
    <property type="match status" value="1"/>
</dbReference>
<gene>
    <name evidence="1" type="ORF">AL548_006895</name>
</gene>
<dbReference type="Gene3D" id="3.40.50.620">
    <property type="entry name" value="HUPs"/>
    <property type="match status" value="1"/>
</dbReference>
<dbReference type="EMBL" id="LOSH02000001">
    <property type="protein sequence ID" value="PNM78290.1"/>
    <property type="molecule type" value="Genomic_DNA"/>
</dbReference>
<organism evidence="1 2">
    <name type="scientific">Vibrio vulnificus</name>
    <dbReference type="NCBI Taxonomy" id="672"/>
    <lineage>
        <taxon>Bacteria</taxon>
        <taxon>Pseudomonadati</taxon>
        <taxon>Pseudomonadota</taxon>
        <taxon>Gammaproteobacteria</taxon>
        <taxon>Vibrionales</taxon>
        <taxon>Vibrionaceae</taxon>
        <taxon>Vibrio</taxon>
    </lineage>
</organism>
<name>A0ABX4X547_VIBVL</name>
<dbReference type="InterPro" id="IPR014729">
    <property type="entry name" value="Rossmann-like_a/b/a_fold"/>
</dbReference>
<dbReference type="Proteomes" id="UP000054370">
    <property type="component" value="Unassembled WGS sequence"/>
</dbReference>
<comment type="caution">
    <text evidence="1">The sequence shown here is derived from an EMBL/GenBank/DDBJ whole genome shotgun (WGS) entry which is preliminary data.</text>
</comment>
<dbReference type="Gene3D" id="1.25.40.80">
    <property type="match status" value="1"/>
</dbReference>
<dbReference type="Gene3D" id="1.10.10.1710">
    <property type="entry name" value="Deoxyribodipyrimidine photolyase-related"/>
    <property type="match status" value="1"/>
</dbReference>
<keyword evidence="2" id="KW-1185">Reference proteome</keyword>
<dbReference type="PANTHER" id="PTHR38657">
    <property type="entry name" value="SLR1343 PROTEIN"/>
    <property type="match status" value="1"/>
</dbReference>
<dbReference type="SUPFAM" id="SSF48173">
    <property type="entry name" value="Cryptochrome/photolyase FAD-binding domain"/>
    <property type="match status" value="1"/>
</dbReference>
<dbReference type="InterPro" id="IPR007357">
    <property type="entry name" value="PhrB-like"/>
</dbReference>
<dbReference type="InterPro" id="IPR052551">
    <property type="entry name" value="UV-DNA_repair_photolyase"/>
</dbReference>